<sequence>MVSVHRTLMRWPALFLRLGNKKRAEVDNSGCGLSEVKLLSSIVFVRL</sequence>
<dbReference type="AlphaFoldDB" id="A0A0A9CTZ9"/>
<dbReference type="EMBL" id="GBRH01218849">
    <property type="protein sequence ID" value="JAD79046.1"/>
    <property type="molecule type" value="Transcribed_RNA"/>
</dbReference>
<proteinExistence type="predicted"/>
<reference evidence="1" key="2">
    <citation type="journal article" date="2015" name="Data Brief">
        <title>Shoot transcriptome of the giant reed, Arundo donax.</title>
        <authorList>
            <person name="Barrero R.A."/>
            <person name="Guerrero F.D."/>
            <person name="Moolhuijzen P."/>
            <person name="Goolsby J.A."/>
            <person name="Tidwell J."/>
            <person name="Bellgard S.E."/>
            <person name="Bellgard M.I."/>
        </authorList>
    </citation>
    <scope>NUCLEOTIDE SEQUENCE</scope>
    <source>
        <tissue evidence="1">Shoot tissue taken approximately 20 cm above the soil surface</tissue>
    </source>
</reference>
<evidence type="ECO:0000313" key="1">
    <source>
        <dbReference type="EMBL" id="JAD79046.1"/>
    </source>
</evidence>
<protein>
    <submittedName>
        <fullName evidence="1">Uncharacterized protein</fullName>
    </submittedName>
</protein>
<organism evidence="1">
    <name type="scientific">Arundo donax</name>
    <name type="common">Giant reed</name>
    <name type="synonym">Donax arundinaceus</name>
    <dbReference type="NCBI Taxonomy" id="35708"/>
    <lineage>
        <taxon>Eukaryota</taxon>
        <taxon>Viridiplantae</taxon>
        <taxon>Streptophyta</taxon>
        <taxon>Embryophyta</taxon>
        <taxon>Tracheophyta</taxon>
        <taxon>Spermatophyta</taxon>
        <taxon>Magnoliopsida</taxon>
        <taxon>Liliopsida</taxon>
        <taxon>Poales</taxon>
        <taxon>Poaceae</taxon>
        <taxon>PACMAD clade</taxon>
        <taxon>Arundinoideae</taxon>
        <taxon>Arundineae</taxon>
        <taxon>Arundo</taxon>
    </lineage>
</organism>
<reference evidence="1" key="1">
    <citation type="submission" date="2014-09" db="EMBL/GenBank/DDBJ databases">
        <authorList>
            <person name="Magalhaes I.L.F."/>
            <person name="Oliveira U."/>
            <person name="Santos F.R."/>
            <person name="Vidigal T.H.D.A."/>
            <person name="Brescovit A.D."/>
            <person name="Santos A.J."/>
        </authorList>
    </citation>
    <scope>NUCLEOTIDE SEQUENCE</scope>
    <source>
        <tissue evidence="1">Shoot tissue taken approximately 20 cm above the soil surface</tissue>
    </source>
</reference>
<name>A0A0A9CTZ9_ARUDO</name>
<accession>A0A0A9CTZ9</accession>